<accession>A0A396YQN5</accession>
<evidence type="ECO:0000313" key="2">
    <source>
        <dbReference type="EMBL" id="RHX83644.1"/>
    </source>
</evidence>
<comment type="caution">
    <text evidence="2">The sequence shown here is derived from an EMBL/GenBank/DDBJ whole genome shotgun (WGS) entry which is preliminary data.</text>
</comment>
<dbReference type="Proteomes" id="UP000265798">
    <property type="component" value="Unassembled WGS sequence"/>
</dbReference>
<dbReference type="PROSITE" id="PS51257">
    <property type="entry name" value="PROKAR_LIPOPROTEIN"/>
    <property type="match status" value="1"/>
</dbReference>
<protein>
    <recommendedName>
        <fullName evidence="4">Lipoprotein</fullName>
    </recommendedName>
</protein>
<dbReference type="EMBL" id="QHCT01000018">
    <property type="protein sequence ID" value="RHX83644.1"/>
    <property type="molecule type" value="Genomic_DNA"/>
</dbReference>
<name>A0A396YQN5_9LEPT</name>
<organism evidence="2 3">
    <name type="scientific">Leptospira stimsonii</name>
    <dbReference type="NCBI Taxonomy" id="2202203"/>
    <lineage>
        <taxon>Bacteria</taxon>
        <taxon>Pseudomonadati</taxon>
        <taxon>Spirochaetota</taxon>
        <taxon>Spirochaetia</taxon>
        <taxon>Leptospirales</taxon>
        <taxon>Leptospiraceae</taxon>
        <taxon>Leptospira</taxon>
    </lineage>
</organism>
<dbReference type="AlphaFoldDB" id="A0A396YQN5"/>
<gene>
    <name evidence="2" type="ORF">DLM75_23740</name>
</gene>
<proteinExistence type="predicted"/>
<dbReference type="RefSeq" id="WP_118970992.1">
    <property type="nucleotide sequence ID" value="NZ_QHCT01000018.1"/>
</dbReference>
<reference evidence="3" key="1">
    <citation type="submission" date="2018-05" db="EMBL/GenBank/DDBJ databases">
        <title>Leptospira yasudae sp. nov. and Leptospira stimsonii sp. nov., two pathogenic species of the genus Leptospira isolated from environmental sources.</title>
        <authorList>
            <person name="Casanovas-Massana A."/>
            <person name="Hamond C."/>
            <person name="Santos L.A."/>
            <person name="Hacker K.P."/>
            <person name="Balassiano I."/>
            <person name="Medeiros M.A."/>
            <person name="Reis M.G."/>
            <person name="Ko A.I."/>
            <person name="Wunder E.A."/>
        </authorList>
    </citation>
    <scope>NUCLEOTIDE SEQUENCE [LARGE SCALE GENOMIC DNA]</scope>
    <source>
        <strain evidence="3">Yale</strain>
    </source>
</reference>
<feature type="signal peptide" evidence="1">
    <location>
        <begin position="1"/>
        <end position="21"/>
    </location>
</feature>
<evidence type="ECO:0008006" key="4">
    <source>
        <dbReference type="Google" id="ProtNLM"/>
    </source>
</evidence>
<sequence>MKLIKQIGVCLVLISLLSACKKDDNNDDTTNLALLLALSGGSTCTVTAGGVTLPIATVTPTRNTSGSPITFTTSTGIGLGTVQVIGAVAQDIGTLTATSGNYSVAVYKGGCPVNAASNLAVLNTDYSIQSGSLTTVAGSASIKFLVSGNYTLLLTTANNAQGSFGFAP</sequence>
<evidence type="ECO:0000256" key="1">
    <source>
        <dbReference type="SAM" id="SignalP"/>
    </source>
</evidence>
<keyword evidence="1" id="KW-0732">Signal</keyword>
<evidence type="ECO:0000313" key="3">
    <source>
        <dbReference type="Proteomes" id="UP000265798"/>
    </source>
</evidence>
<feature type="chain" id="PRO_5017382369" description="Lipoprotein" evidence="1">
    <location>
        <begin position="22"/>
        <end position="168"/>
    </location>
</feature>